<evidence type="ECO:0000259" key="2">
    <source>
        <dbReference type="Pfam" id="PF14695"/>
    </source>
</evidence>
<organism evidence="3 4">
    <name type="scientific">Aristolochia fimbriata</name>
    <name type="common">White veined hardy Dutchman's pipe vine</name>
    <dbReference type="NCBI Taxonomy" id="158543"/>
    <lineage>
        <taxon>Eukaryota</taxon>
        <taxon>Viridiplantae</taxon>
        <taxon>Streptophyta</taxon>
        <taxon>Embryophyta</taxon>
        <taxon>Tracheophyta</taxon>
        <taxon>Spermatophyta</taxon>
        <taxon>Magnoliopsida</taxon>
        <taxon>Magnoliidae</taxon>
        <taxon>Piperales</taxon>
        <taxon>Aristolochiaceae</taxon>
        <taxon>Aristolochia</taxon>
    </lineage>
</organism>
<name>A0AAV7E065_ARIFI</name>
<keyword evidence="4" id="KW-1185">Reference proteome</keyword>
<feature type="domain" description="Protein Lines C-terminal" evidence="2">
    <location>
        <begin position="611"/>
        <end position="645"/>
    </location>
</feature>
<gene>
    <name evidence="3" type="ORF">H6P81_020922</name>
</gene>
<proteinExistence type="predicted"/>
<reference evidence="3 4" key="1">
    <citation type="submission" date="2021-07" db="EMBL/GenBank/DDBJ databases">
        <title>The Aristolochia fimbriata genome: insights into angiosperm evolution, floral development and chemical biosynthesis.</title>
        <authorList>
            <person name="Jiao Y."/>
        </authorList>
    </citation>
    <scope>NUCLEOTIDE SEQUENCE [LARGE SCALE GENOMIC DNA]</scope>
    <source>
        <strain evidence="3">IBCAS-2021</strain>
        <tissue evidence="3">Leaf</tissue>
    </source>
</reference>
<accession>A0AAV7E065</accession>
<dbReference type="InterPro" id="IPR032794">
    <property type="entry name" value="LINES_N"/>
</dbReference>
<dbReference type="InterPro" id="IPR029415">
    <property type="entry name" value="Lines_C"/>
</dbReference>
<evidence type="ECO:0000259" key="1">
    <source>
        <dbReference type="Pfam" id="PF14694"/>
    </source>
</evidence>
<dbReference type="EMBL" id="JAINDJ010000008">
    <property type="protein sequence ID" value="KAG9440757.1"/>
    <property type="molecule type" value="Genomic_DNA"/>
</dbReference>
<dbReference type="Pfam" id="PF14694">
    <property type="entry name" value="LINES_N"/>
    <property type="match status" value="1"/>
</dbReference>
<dbReference type="AlphaFoldDB" id="A0AAV7E065"/>
<dbReference type="InterPro" id="IPR024875">
    <property type="entry name" value="Protein_Lines"/>
</dbReference>
<evidence type="ECO:0000313" key="3">
    <source>
        <dbReference type="EMBL" id="KAG9440757.1"/>
    </source>
</evidence>
<protein>
    <recommendedName>
        <fullName evidence="5">Protein Lines C-terminal domain-containing protein</fullName>
    </recommendedName>
</protein>
<evidence type="ECO:0000313" key="4">
    <source>
        <dbReference type="Proteomes" id="UP000825729"/>
    </source>
</evidence>
<dbReference type="Proteomes" id="UP000825729">
    <property type="component" value="Unassembled WGS sequence"/>
</dbReference>
<feature type="domain" description="Protein Lines N-terminal" evidence="1">
    <location>
        <begin position="439"/>
        <end position="552"/>
    </location>
</feature>
<comment type="caution">
    <text evidence="3">The sequence shown here is derived from an EMBL/GenBank/DDBJ whole genome shotgun (WGS) entry which is preliminary data.</text>
</comment>
<evidence type="ECO:0008006" key="5">
    <source>
        <dbReference type="Google" id="ProtNLM"/>
    </source>
</evidence>
<dbReference type="PANTHER" id="PTHR16057:SF1">
    <property type="entry name" value="PROTEIN LINES HOMOLOG 1"/>
    <property type="match status" value="1"/>
</dbReference>
<dbReference type="Pfam" id="PF14695">
    <property type="entry name" value="LINES_C"/>
    <property type="match status" value="1"/>
</dbReference>
<dbReference type="PANTHER" id="PTHR16057">
    <property type="entry name" value="WINS1, 2 PROTEIN"/>
    <property type="match status" value="1"/>
</dbReference>
<sequence length="684" mass="77778">MAGDGLSKICSLTNQLLIPFSEIELSRLTKEQEKQILVSITKVSKRIKELRILSGREDDASARVLCSFKPCKETFSKENRSSLAEIVYMLTRYLSSSSLYVQHSAENILVALSEFLIESGSGWEVLLHLLLASLDAELLKFGSSSALPDYLTLIGLFCVLRNILKYLKQNDEEIEEEYILSFRNSIFNVSWEMLHNVFCCRNGGILVGCSQSNSPSVKTAPQESKDVFLGSLLQLFCSVVSDDGMKEITGDSLDEHPIVGKIRQFIPQLFSWCYCSDDKRISGHISPYFRHKLLVLMIRLNFSSQPQCSTHVLWLKLLKENCGDLLQQPLVQNTEHLDALESSPFLPCVSLGDQMRNLNSHHLQRQTIFLFIKGSFSLINQGMKAGGDCACRTEKDLPVHELGTTCTSFYLMGLSELSGWLQRQLPSSIYKGYGVYIMECQKFASYFVHLFMDEDDLLFRMLLQLLSSPLIVKLKKLEEGYMNFAEMKRDEAYLISNIFNPLHLFHLLLAEVRYDHSVLLDYLISKDTGILCVGYLLRCLRLVCESWDTFLEFSYCGYGQNESSEKKRKFCLIHKLDPSGELELSSTSREGMQSPMRTTTVLTHEAFRNAKQCLLSFKQSVENLHVKNLFPYNPAALLRSFAKFEDLCQKLGETSIFDNRNLNNSSHGEGLISAIYMTSIKDQI</sequence>